<evidence type="ECO:0000256" key="1">
    <source>
        <dbReference type="ARBA" id="ARBA00004141"/>
    </source>
</evidence>
<feature type="non-terminal residue" evidence="13">
    <location>
        <position position="1"/>
    </location>
</feature>
<keyword evidence="4 11" id="KW-0812">Transmembrane</keyword>
<dbReference type="InterPro" id="IPR003439">
    <property type="entry name" value="ABC_transporter-like_ATP-bd"/>
</dbReference>
<evidence type="ECO:0000256" key="3">
    <source>
        <dbReference type="ARBA" id="ARBA00022448"/>
    </source>
</evidence>
<evidence type="ECO:0000256" key="4">
    <source>
        <dbReference type="ARBA" id="ARBA00022692"/>
    </source>
</evidence>
<accession>A0ABR1F7Z8</accession>
<keyword evidence="3" id="KW-0813">Transport</keyword>
<comment type="caution">
    <text evidence="13">The sequence shown here is derived from an EMBL/GenBank/DDBJ whole genome shotgun (WGS) entry which is preliminary data.</text>
</comment>
<dbReference type="PROSITE" id="PS00211">
    <property type="entry name" value="ABC_TRANSPORTER_1"/>
    <property type="match status" value="1"/>
</dbReference>
<dbReference type="Proteomes" id="UP001498771">
    <property type="component" value="Unassembled WGS sequence"/>
</dbReference>
<keyword evidence="5" id="KW-0677">Repeat</keyword>
<gene>
    <name evidence="13" type="ORF">BZA70DRAFT_304298</name>
</gene>
<feature type="transmembrane region" description="Helical" evidence="11">
    <location>
        <begin position="1435"/>
        <end position="1456"/>
    </location>
</feature>
<feature type="domain" description="ABC transporter" evidence="12">
    <location>
        <begin position="138"/>
        <end position="389"/>
    </location>
</feature>
<dbReference type="EMBL" id="JBBJBU010000004">
    <property type="protein sequence ID" value="KAK7205985.1"/>
    <property type="molecule type" value="Genomic_DNA"/>
</dbReference>
<dbReference type="InterPro" id="IPR017871">
    <property type="entry name" value="ABC_transporter-like_CS"/>
</dbReference>
<sequence length="1478" mass="164246">EFKSDGRWGETADGPGVDVQQALEEFDDLRRELSRVSRASHRSNLDLEKLPSHATDVGNDDADDDGQAFDLESWIRNDTAKDRDYVLPTNNSFRSHPQVGVSFKNLSVDGAGSGAAKVPTFLDSCIYAFGGGFVLSLLRTLIPPLQPAIQTRPILHDFSGLVRAGEMLLVLGPPGSGTTTLLRALTNQREGYVRVGGDVLYDGIEPQEAKDRYRGEIVFNDEDDRHFSTLTVAQTLRFALRLKTPSNRPSDESASAFVEKLRELYGKMFGIEHTMNTFVGGDSKARGVSGGERKRVSIAEVLANRAAIVAFDNSTRGLDASTAVDYIRSLRILTNVTHSTTIVTLYQAGEGIYKEFDKVCLVYSGHQIYFGPASEARAYFEDLGFVPAPRVTTADFLTSITRPAERRIRPGYENRVPKTPEDFENAYKASRFYQQTLTEIDLYHAELENTGHASAQAFTEAVKLQKSASSSPYTVSFFRQVQLLIIRELQLQWQDQVLLKTKIINSIACGFIFGSLFFNIPEDTSGAFNRGGIIFFSLVFNGWCLQVESGNIIDQRPLLNKHRSFGMFRPAALGLAKTFSDLPILSVQILLYVIITYFLSNLNRTAGQFFTHAFIVMISTFNLMAFYRCIAAFSDNIDGCLRLVAAVLNALAFWTGYVLPSFKMPWWYRWFYYVNPLTYSFEALIANEFHGREMLCVDAQLVPSISGVGLANQACTLPGSVPGEAYVSGDSYIETQFAYKHSHLWRDVGITFGFLVFFLIVNMIVSEFLTYNSGSGQIKQFAKLPVDSADSTQTAPSSLNEEKISENDQLNNDESDEESDEQNVEGSLFTFREVSFTVPTPDGEKQLLNNVEGYAVPGKLLALMGSSGAGKTTLLNTISQRMRVGHVTGDFLLNGYPLSKSFQRTTGFVEQQDLHEAKQTIREALRFSARLRQPRTVSLKEKYDFVESVIDLLDLGSIADAIIDSVGSGLSVEERKRVTIGVELAAKPDLLFLDEPTSGLDSEGAYAIVSFLKKLAKKTHLGIICTIHQPSAILFSQFDNLLLLARGGKTVYFGPIGRGGETVIEYFSTYSKPPASDANPAEYILEVTGAGAGRRSKIDWPQVWLNSPEITVRRQEIADYINRWQSQRRPQIEGASDVEELEFAAPLSEQIKAVTIRLELTLWRTPSLGISFVFASLSAGLTAGILFFQLDNSILGMQSRTFSMFFTLLQIIPILNSLEIHFIDARDLFDLRERNSKVYSWVALVTAYLVCPIPYVLLSSVLFFPTIWYMPGLSMSAYSAGFGYFCILLMNLWHASSAIMLGAFVPSTDAAGVINPLFFVITQAIVGITIPLASMNGFYSKFLYWANPVAYVIRALCVTAEHKVSVSCDESELAIFDPPSGQTCSQFAQSWVESSSRGILLNPDANAGCEFCQYTVGDDYLDSLGWSFGTRWRDIGLYIMFTGVSYLVPFLVYYVARVMSWKGITRPFKKLVGGFMKK</sequence>
<feature type="transmembrane region" description="Helical" evidence="11">
    <location>
        <begin position="639"/>
        <end position="659"/>
    </location>
</feature>
<feature type="region of interest" description="Disordered" evidence="10">
    <location>
        <begin position="1"/>
        <end position="20"/>
    </location>
</feature>
<feature type="transmembrane region" description="Helical" evidence="11">
    <location>
        <begin position="574"/>
        <end position="597"/>
    </location>
</feature>
<evidence type="ECO:0000256" key="8">
    <source>
        <dbReference type="ARBA" id="ARBA00022989"/>
    </source>
</evidence>
<dbReference type="Pfam" id="PF06422">
    <property type="entry name" value="PDR_CDR"/>
    <property type="match status" value="1"/>
</dbReference>
<feature type="region of interest" description="Disordered" evidence="10">
    <location>
        <begin position="789"/>
        <end position="824"/>
    </location>
</feature>
<feature type="domain" description="ABC transporter" evidence="12">
    <location>
        <begin position="829"/>
        <end position="1072"/>
    </location>
</feature>
<feature type="transmembrane region" description="Helical" evidence="11">
    <location>
        <begin position="609"/>
        <end position="627"/>
    </location>
</feature>
<evidence type="ECO:0000256" key="11">
    <source>
        <dbReference type="SAM" id="Phobius"/>
    </source>
</evidence>
<keyword evidence="9 11" id="KW-0472">Membrane</keyword>
<dbReference type="InterPro" id="IPR043926">
    <property type="entry name" value="ABCG_dom"/>
</dbReference>
<comment type="similarity">
    <text evidence="2">Belongs to the ABC transporter superfamily. ABCG family. PDR (TC 3.A.1.205) subfamily.</text>
</comment>
<feature type="compositionally biased region" description="Acidic residues" evidence="10">
    <location>
        <begin position="811"/>
        <end position="823"/>
    </location>
</feature>
<dbReference type="GeneID" id="90040282"/>
<feature type="transmembrane region" description="Helical" evidence="11">
    <location>
        <begin position="1241"/>
        <end position="1270"/>
    </location>
</feature>
<name>A0ABR1F7Z8_9ASCO</name>
<dbReference type="PANTHER" id="PTHR19241">
    <property type="entry name" value="ATP-BINDING CASSETTE TRANSPORTER"/>
    <property type="match status" value="1"/>
</dbReference>
<dbReference type="InterPro" id="IPR013525">
    <property type="entry name" value="ABC2_TM"/>
</dbReference>
<dbReference type="InterPro" id="IPR010929">
    <property type="entry name" value="PDR_CDR_ABC"/>
</dbReference>
<evidence type="ECO:0000256" key="10">
    <source>
        <dbReference type="SAM" id="MobiDB-lite"/>
    </source>
</evidence>
<protein>
    <submittedName>
        <fullName evidence="13">ABC-2 type transporter-domain-containing protein</fullName>
    </submittedName>
</protein>
<evidence type="ECO:0000256" key="7">
    <source>
        <dbReference type="ARBA" id="ARBA00022840"/>
    </source>
</evidence>
<evidence type="ECO:0000259" key="12">
    <source>
        <dbReference type="PROSITE" id="PS50893"/>
    </source>
</evidence>
<dbReference type="PROSITE" id="PS50893">
    <property type="entry name" value="ABC_TRANSPORTER_2"/>
    <property type="match status" value="2"/>
</dbReference>
<feature type="region of interest" description="Disordered" evidence="10">
    <location>
        <begin position="36"/>
        <end position="63"/>
    </location>
</feature>
<dbReference type="InterPro" id="IPR003593">
    <property type="entry name" value="AAA+_ATPase"/>
</dbReference>
<feature type="transmembrane region" description="Helical" evidence="11">
    <location>
        <begin position="1317"/>
        <end position="1339"/>
    </location>
</feature>
<evidence type="ECO:0000313" key="14">
    <source>
        <dbReference type="Proteomes" id="UP001498771"/>
    </source>
</evidence>
<dbReference type="Pfam" id="PF00005">
    <property type="entry name" value="ABC_tran"/>
    <property type="match status" value="2"/>
</dbReference>
<comment type="subcellular location">
    <subcellularLocation>
        <location evidence="1">Membrane</location>
        <topology evidence="1">Multi-pass membrane protein</topology>
    </subcellularLocation>
</comment>
<keyword evidence="14" id="KW-1185">Reference proteome</keyword>
<feature type="compositionally biased region" description="Basic and acidic residues" evidence="10">
    <location>
        <begin position="1"/>
        <end position="10"/>
    </location>
</feature>
<dbReference type="SUPFAM" id="SSF52540">
    <property type="entry name" value="P-loop containing nucleoside triphosphate hydrolases"/>
    <property type="match status" value="2"/>
</dbReference>
<dbReference type="InterPro" id="IPR034001">
    <property type="entry name" value="ABCG_PDR_1"/>
</dbReference>
<feature type="transmembrane region" description="Helical" evidence="11">
    <location>
        <begin position="1282"/>
        <end position="1305"/>
    </location>
</feature>
<dbReference type="RefSeq" id="XP_064769018.1">
    <property type="nucleotide sequence ID" value="XM_064914770.1"/>
</dbReference>
<dbReference type="CDD" id="cd03232">
    <property type="entry name" value="ABCG_PDR_domain2"/>
    <property type="match status" value="1"/>
</dbReference>
<dbReference type="Gene3D" id="3.40.50.300">
    <property type="entry name" value="P-loop containing nucleotide triphosphate hydrolases"/>
    <property type="match status" value="2"/>
</dbReference>
<dbReference type="SMART" id="SM00382">
    <property type="entry name" value="AAA"/>
    <property type="match status" value="2"/>
</dbReference>
<feature type="transmembrane region" description="Helical" evidence="11">
    <location>
        <begin position="1167"/>
        <end position="1190"/>
    </location>
</feature>
<organism evidence="13 14">
    <name type="scientific">Myxozyma melibiosi</name>
    <dbReference type="NCBI Taxonomy" id="54550"/>
    <lineage>
        <taxon>Eukaryota</taxon>
        <taxon>Fungi</taxon>
        <taxon>Dikarya</taxon>
        <taxon>Ascomycota</taxon>
        <taxon>Saccharomycotina</taxon>
        <taxon>Lipomycetes</taxon>
        <taxon>Lipomycetales</taxon>
        <taxon>Lipomycetaceae</taxon>
        <taxon>Myxozyma</taxon>
    </lineage>
</organism>
<feature type="compositionally biased region" description="Polar residues" evidence="10">
    <location>
        <begin position="789"/>
        <end position="799"/>
    </location>
</feature>
<keyword evidence="7" id="KW-0067">ATP-binding</keyword>
<feature type="transmembrane region" description="Helical" evidence="11">
    <location>
        <begin position="748"/>
        <end position="769"/>
    </location>
</feature>
<evidence type="ECO:0000256" key="9">
    <source>
        <dbReference type="ARBA" id="ARBA00023136"/>
    </source>
</evidence>
<dbReference type="InterPro" id="IPR034003">
    <property type="entry name" value="ABCG_PDR_2"/>
</dbReference>
<evidence type="ECO:0000313" key="13">
    <source>
        <dbReference type="EMBL" id="KAK7205985.1"/>
    </source>
</evidence>
<dbReference type="InterPro" id="IPR029481">
    <property type="entry name" value="ABC_trans_N"/>
</dbReference>
<proteinExistence type="inferred from homology"/>
<dbReference type="Pfam" id="PF14510">
    <property type="entry name" value="ABC_trans_N"/>
    <property type="match status" value="1"/>
</dbReference>
<keyword evidence="6" id="KW-0547">Nucleotide-binding</keyword>
<dbReference type="Pfam" id="PF19055">
    <property type="entry name" value="ABC2_membrane_7"/>
    <property type="match status" value="1"/>
</dbReference>
<dbReference type="InterPro" id="IPR027417">
    <property type="entry name" value="P-loop_NTPase"/>
</dbReference>
<keyword evidence="8 11" id="KW-1133">Transmembrane helix</keyword>
<dbReference type="CDD" id="cd03233">
    <property type="entry name" value="ABCG_PDR_domain1"/>
    <property type="match status" value="1"/>
</dbReference>
<dbReference type="Pfam" id="PF01061">
    <property type="entry name" value="ABC2_membrane"/>
    <property type="match status" value="2"/>
</dbReference>
<evidence type="ECO:0000256" key="6">
    <source>
        <dbReference type="ARBA" id="ARBA00022741"/>
    </source>
</evidence>
<evidence type="ECO:0000256" key="5">
    <source>
        <dbReference type="ARBA" id="ARBA00022737"/>
    </source>
</evidence>
<evidence type="ECO:0000256" key="2">
    <source>
        <dbReference type="ARBA" id="ARBA00006012"/>
    </source>
</evidence>
<reference evidence="13 14" key="1">
    <citation type="submission" date="2024-03" db="EMBL/GenBank/DDBJ databases">
        <title>Genome-scale model development and genomic sequencing of the oleaginous clade Lipomyces.</title>
        <authorList>
            <consortium name="Lawrence Berkeley National Laboratory"/>
            <person name="Czajka J.J."/>
            <person name="Han Y."/>
            <person name="Kim J."/>
            <person name="Mondo S.J."/>
            <person name="Hofstad B.A."/>
            <person name="Robles A."/>
            <person name="Haridas S."/>
            <person name="Riley R."/>
            <person name="LaButti K."/>
            <person name="Pangilinan J."/>
            <person name="Andreopoulos W."/>
            <person name="Lipzen A."/>
            <person name="Yan J."/>
            <person name="Wang M."/>
            <person name="Ng V."/>
            <person name="Grigoriev I.V."/>
            <person name="Spatafora J.W."/>
            <person name="Magnuson J.K."/>
            <person name="Baker S.E."/>
            <person name="Pomraning K.R."/>
        </authorList>
    </citation>
    <scope>NUCLEOTIDE SEQUENCE [LARGE SCALE GENOMIC DNA]</scope>
    <source>
        <strain evidence="13 14">Phaff 52-87</strain>
    </source>
</reference>
<feature type="transmembrane region" description="Helical" evidence="11">
    <location>
        <begin position="1202"/>
        <end position="1220"/>
    </location>
</feature>